<dbReference type="InterPro" id="IPR020904">
    <property type="entry name" value="Sc_DH/Rdtase_CS"/>
</dbReference>
<dbReference type="PANTHER" id="PTHR42760:SF106">
    <property type="entry name" value="PROTEIN FIXR"/>
    <property type="match status" value="1"/>
</dbReference>
<dbReference type="RefSeq" id="WP_207761918.1">
    <property type="nucleotide sequence ID" value="NZ_FYEH01000002.1"/>
</dbReference>
<gene>
    <name evidence="2" type="ORF">SAMN07250955_10275</name>
</gene>
<dbReference type="Pfam" id="PF13561">
    <property type="entry name" value="adh_short_C2"/>
    <property type="match status" value="1"/>
</dbReference>
<dbReference type="GO" id="GO:0016616">
    <property type="term" value="F:oxidoreductase activity, acting on the CH-OH group of donors, NAD or NADP as acceptor"/>
    <property type="evidence" value="ECO:0007669"/>
    <property type="project" value="TreeGrafter"/>
</dbReference>
<dbReference type="PROSITE" id="PS00061">
    <property type="entry name" value="ADH_SHORT"/>
    <property type="match status" value="1"/>
</dbReference>
<keyword evidence="3" id="KW-1185">Reference proteome</keyword>
<dbReference type="EMBL" id="FYEH01000002">
    <property type="protein sequence ID" value="SNB60855.1"/>
    <property type="molecule type" value="Genomic_DNA"/>
</dbReference>
<evidence type="ECO:0000256" key="1">
    <source>
        <dbReference type="ARBA" id="ARBA00006484"/>
    </source>
</evidence>
<evidence type="ECO:0000313" key="3">
    <source>
        <dbReference type="Proteomes" id="UP000197065"/>
    </source>
</evidence>
<organism evidence="2 3">
    <name type="scientific">Arboricoccus pini</name>
    <dbReference type="NCBI Taxonomy" id="1963835"/>
    <lineage>
        <taxon>Bacteria</taxon>
        <taxon>Pseudomonadati</taxon>
        <taxon>Pseudomonadota</taxon>
        <taxon>Alphaproteobacteria</taxon>
        <taxon>Geminicoccales</taxon>
        <taxon>Geminicoccaceae</taxon>
        <taxon>Arboricoccus</taxon>
    </lineage>
</organism>
<dbReference type="InterPro" id="IPR002347">
    <property type="entry name" value="SDR_fam"/>
</dbReference>
<dbReference type="SUPFAM" id="SSF51735">
    <property type="entry name" value="NAD(P)-binding Rossmann-fold domains"/>
    <property type="match status" value="1"/>
</dbReference>
<proteinExistence type="inferred from homology"/>
<comment type="similarity">
    <text evidence="1">Belongs to the short-chain dehydrogenases/reductases (SDR) family.</text>
</comment>
<dbReference type="PANTHER" id="PTHR42760">
    <property type="entry name" value="SHORT-CHAIN DEHYDROGENASES/REDUCTASES FAMILY MEMBER"/>
    <property type="match status" value="1"/>
</dbReference>
<name>A0A212QN91_9PROT</name>
<dbReference type="FunFam" id="3.40.50.720:FF:000084">
    <property type="entry name" value="Short-chain dehydrogenase reductase"/>
    <property type="match status" value="1"/>
</dbReference>
<dbReference type="Gene3D" id="3.40.50.720">
    <property type="entry name" value="NAD(P)-binding Rossmann-like Domain"/>
    <property type="match status" value="1"/>
</dbReference>
<accession>A0A212QN91</accession>
<dbReference type="InterPro" id="IPR036291">
    <property type="entry name" value="NAD(P)-bd_dom_sf"/>
</dbReference>
<dbReference type="PRINTS" id="PR00080">
    <property type="entry name" value="SDRFAMILY"/>
</dbReference>
<dbReference type="PRINTS" id="PR00081">
    <property type="entry name" value="GDHRDH"/>
</dbReference>
<dbReference type="Proteomes" id="UP000197065">
    <property type="component" value="Unassembled WGS sequence"/>
</dbReference>
<reference evidence="2 3" key="1">
    <citation type="submission" date="2017-06" db="EMBL/GenBank/DDBJ databases">
        <authorList>
            <person name="Kim H.J."/>
            <person name="Triplett B.A."/>
        </authorList>
    </citation>
    <scope>NUCLEOTIDE SEQUENCE [LARGE SCALE GENOMIC DNA]</scope>
    <source>
        <strain evidence="2 3">B29T1</strain>
    </source>
</reference>
<protein>
    <submittedName>
        <fullName evidence="2">NAD(P)-dependent dehydrogenase, short-chain alcohol dehydrogenase family</fullName>
    </submittedName>
</protein>
<dbReference type="AlphaFoldDB" id="A0A212QN91"/>
<sequence>MNERKTVFITGASRGIGHATAAYFVRQGWRAITCSRDPVPPQCPRDERHAHITIDLANIDRLEGAIEQLYAILGDGELHALVNNAGYSPKAPDGSRLGCLDGDLAVWQKTHAINLMAPVFFARACVPMLHKTQGAIVNITSIAGTRVHPFAGSAYSTSKAALTALTRELAADVAHLGIRCNAVCPGEINTAILSPGTDKLVERIPLKRLGSPEEVSAIIYFLCSDAASYITGAEIPVNGGQDLF</sequence>
<evidence type="ECO:0000313" key="2">
    <source>
        <dbReference type="EMBL" id="SNB60855.1"/>
    </source>
</evidence>
<dbReference type="CDD" id="cd05233">
    <property type="entry name" value="SDR_c"/>
    <property type="match status" value="1"/>
</dbReference>